<evidence type="ECO:0000313" key="1">
    <source>
        <dbReference type="EMBL" id="KAH8027898.1"/>
    </source>
</evidence>
<organism evidence="1 2">
    <name type="scientific">Rhipicephalus microplus</name>
    <name type="common">Cattle tick</name>
    <name type="synonym">Boophilus microplus</name>
    <dbReference type="NCBI Taxonomy" id="6941"/>
    <lineage>
        <taxon>Eukaryota</taxon>
        <taxon>Metazoa</taxon>
        <taxon>Ecdysozoa</taxon>
        <taxon>Arthropoda</taxon>
        <taxon>Chelicerata</taxon>
        <taxon>Arachnida</taxon>
        <taxon>Acari</taxon>
        <taxon>Parasitiformes</taxon>
        <taxon>Ixodida</taxon>
        <taxon>Ixodoidea</taxon>
        <taxon>Ixodidae</taxon>
        <taxon>Rhipicephalinae</taxon>
        <taxon>Rhipicephalus</taxon>
        <taxon>Boophilus</taxon>
    </lineage>
</organism>
<dbReference type="InterPro" id="IPR042345">
    <property type="entry name" value="Btbd7"/>
</dbReference>
<dbReference type="GO" id="GO:0061138">
    <property type="term" value="P:morphogenesis of a branching epithelium"/>
    <property type="evidence" value="ECO:0007669"/>
    <property type="project" value="InterPro"/>
</dbReference>
<dbReference type="EMBL" id="JABSTU010000006">
    <property type="protein sequence ID" value="KAH8027898.1"/>
    <property type="molecule type" value="Genomic_DNA"/>
</dbReference>
<dbReference type="PANTHER" id="PTHR16064:SF3">
    <property type="entry name" value="BTB_POZ DOMAIN-CONTAINING PROTEIN 7"/>
    <property type="match status" value="1"/>
</dbReference>
<gene>
    <name evidence="1" type="ORF">HPB51_011128</name>
</gene>
<name>A0A9J6E103_RHIMP</name>
<reference evidence="1" key="2">
    <citation type="submission" date="2021-09" db="EMBL/GenBank/DDBJ databases">
        <authorList>
            <person name="Jia N."/>
            <person name="Wang J."/>
            <person name="Shi W."/>
            <person name="Du L."/>
            <person name="Sun Y."/>
            <person name="Zhan W."/>
            <person name="Jiang J."/>
            <person name="Wang Q."/>
            <person name="Zhang B."/>
            <person name="Ji P."/>
            <person name="Sakyi L.B."/>
            <person name="Cui X."/>
            <person name="Yuan T."/>
            <person name="Jiang B."/>
            <person name="Yang W."/>
            <person name="Lam T.T.-Y."/>
            <person name="Chang Q."/>
            <person name="Ding S."/>
            <person name="Wang X."/>
            <person name="Zhu J."/>
            <person name="Ruan X."/>
            <person name="Zhao L."/>
            <person name="Wei J."/>
            <person name="Que T."/>
            <person name="Du C."/>
            <person name="Cheng J."/>
            <person name="Dai P."/>
            <person name="Han X."/>
            <person name="Huang E."/>
            <person name="Gao Y."/>
            <person name="Liu J."/>
            <person name="Shao H."/>
            <person name="Ye R."/>
            <person name="Li L."/>
            <person name="Wei W."/>
            <person name="Wang X."/>
            <person name="Wang C."/>
            <person name="Huo Q."/>
            <person name="Li W."/>
            <person name="Guo W."/>
            <person name="Chen H."/>
            <person name="Chen S."/>
            <person name="Zhou L."/>
            <person name="Zhou L."/>
            <person name="Ni X."/>
            <person name="Tian J."/>
            <person name="Zhou Y."/>
            <person name="Sheng Y."/>
            <person name="Liu T."/>
            <person name="Pan Y."/>
            <person name="Xia L."/>
            <person name="Li J."/>
            <person name="Zhao F."/>
            <person name="Cao W."/>
        </authorList>
    </citation>
    <scope>NUCLEOTIDE SEQUENCE</scope>
    <source>
        <strain evidence="1">Rmic-2018</strain>
        <tissue evidence="1">Larvae</tissue>
    </source>
</reference>
<comment type="caution">
    <text evidence="1">The sequence shown here is derived from an EMBL/GenBank/DDBJ whole genome shotgun (WGS) entry which is preliminary data.</text>
</comment>
<dbReference type="Proteomes" id="UP000821866">
    <property type="component" value="Chromosome 4"/>
</dbReference>
<protein>
    <submittedName>
        <fullName evidence="1">Uncharacterized protein</fullName>
    </submittedName>
</protein>
<keyword evidence="2" id="KW-1185">Reference proteome</keyword>
<dbReference type="VEuPathDB" id="VectorBase:LOC119166911"/>
<evidence type="ECO:0000313" key="2">
    <source>
        <dbReference type="Proteomes" id="UP000821866"/>
    </source>
</evidence>
<dbReference type="AlphaFoldDB" id="A0A9J6E103"/>
<dbReference type="PANTHER" id="PTHR16064">
    <property type="entry name" value="BTB POZ DOMAIN CONTAINING 7"/>
    <property type="match status" value="1"/>
</dbReference>
<proteinExistence type="predicted"/>
<reference evidence="1" key="1">
    <citation type="journal article" date="2020" name="Cell">
        <title>Large-Scale Comparative Analyses of Tick Genomes Elucidate Their Genetic Diversity and Vector Capacities.</title>
        <authorList>
            <consortium name="Tick Genome and Microbiome Consortium (TIGMIC)"/>
            <person name="Jia N."/>
            <person name="Wang J."/>
            <person name="Shi W."/>
            <person name="Du L."/>
            <person name="Sun Y."/>
            <person name="Zhan W."/>
            <person name="Jiang J.F."/>
            <person name="Wang Q."/>
            <person name="Zhang B."/>
            <person name="Ji P."/>
            <person name="Bell-Sakyi L."/>
            <person name="Cui X.M."/>
            <person name="Yuan T.T."/>
            <person name="Jiang B.G."/>
            <person name="Yang W.F."/>
            <person name="Lam T.T."/>
            <person name="Chang Q.C."/>
            <person name="Ding S.J."/>
            <person name="Wang X.J."/>
            <person name="Zhu J.G."/>
            <person name="Ruan X.D."/>
            <person name="Zhao L."/>
            <person name="Wei J.T."/>
            <person name="Ye R.Z."/>
            <person name="Que T.C."/>
            <person name="Du C.H."/>
            <person name="Zhou Y.H."/>
            <person name="Cheng J.X."/>
            <person name="Dai P.F."/>
            <person name="Guo W.B."/>
            <person name="Han X.H."/>
            <person name="Huang E.J."/>
            <person name="Li L.F."/>
            <person name="Wei W."/>
            <person name="Gao Y.C."/>
            <person name="Liu J.Z."/>
            <person name="Shao H.Z."/>
            <person name="Wang X."/>
            <person name="Wang C.C."/>
            <person name="Yang T.C."/>
            <person name="Huo Q.B."/>
            <person name="Li W."/>
            <person name="Chen H.Y."/>
            <person name="Chen S.E."/>
            <person name="Zhou L.G."/>
            <person name="Ni X.B."/>
            <person name="Tian J.H."/>
            <person name="Sheng Y."/>
            <person name="Liu T."/>
            <person name="Pan Y.S."/>
            <person name="Xia L.Y."/>
            <person name="Li J."/>
            <person name="Zhao F."/>
            <person name="Cao W.C."/>
        </authorList>
    </citation>
    <scope>NUCLEOTIDE SEQUENCE</scope>
    <source>
        <strain evidence="1">Rmic-2018</strain>
    </source>
</reference>
<sequence>MRQRMQELRHGAARAYSLGANRCAISHQLQLRVVREAGLPDQAASLLPLNDDWLSAASQDPLDLMVARPARAPPNPILVPPSRALPRRLAPPSDLRLHRQPHLGRRALRLAELQSDNLSKMIPDIAMATATLEHLDLAESDKDEYGCEVGDLSPVHMLV</sequence>
<accession>A0A9J6E103</accession>